<dbReference type="AlphaFoldDB" id="A0A914I637"/>
<dbReference type="WBParaSite" id="Gr19_v10_g7244.t1">
    <property type="protein sequence ID" value="Gr19_v10_g7244.t1"/>
    <property type="gene ID" value="Gr19_v10_g7244"/>
</dbReference>
<accession>A0A914I637</accession>
<dbReference type="Proteomes" id="UP000887572">
    <property type="component" value="Unplaced"/>
</dbReference>
<reference evidence="3" key="1">
    <citation type="submission" date="2022-11" db="UniProtKB">
        <authorList>
            <consortium name="WormBaseParasite"/>
        </authorList>
    </citation>
    <scope>IDENTIFICATION</scope>
</reference>
<evidence type="ECO:0000313" key="3">
    <source>
        <dbReference type="WBParaSite" id="Gr19_v10_g7244.t1"/>
    </source>
</evidence>
<proteinExistence type="predicted"/>
<name>A0A914I637_GLORO</name>
<keyword evidence="2" id="KW-1185">Reference proteome</keyword>
<feature type="compositionally biased region" description="Polar residues" evidence="1">
    <location>
        <begin position="1"/>
        <end position="11"/>
    </location>
</feature>
<evidence type="ECO:0000313" key="2">
    <source>
        <dbReference type="Proteomes" id="UP000887572"/>
    </source>
</evidence>
<evidence type="ECO:0000256" key="1">
    <source>
        <dbReference type="SAM" id="MobiDB-lite"/>
    </source>
</evidence>
<organism evidence="2 3">
    <name type="scientific">Globodera rostochiensis</name>
    <name type="common">Golden nematode worm</name>
    <name type="synonym">Heterodera rostochiensis</name>
    <dbReference type="NCBI Taxonomy" id="31243"/>
    <lineage>
        <taxon>Eukaryota</taxon>
        <taxon>Metazoa</taxon>
        <taxon>Ecdysozoa</taxon>
        <taxon>Nematoda</taxon>
        <taxon>Chromadorea</taxon>
        <taxon>Rhabditida</taxon>
        <taxon>Tylenchina</taxon>
        <taxon>Tylenchomorpha</taxon>
        <taxon>Tylenchoidea</taxon>
        <taxon>Heteroderidae</taxon>
        <taxon>Heteroderinae</taxon>
        <taxon>Globodera</taxon>
    </lineage>
</organism>
<protein>
    <submittedName>
        <fullName evidence="3">Uncharacterized protein</fullName>
    </submittedName>
</protein>
<feature type="region of interest" description="Disordered" evidence="1">
    <location>
        <begin position="1"/>
        <end position="42"/>
    </location>
</feature>
<sequence>MSTAKEASAQATRGRMADDDLDEEGERGERSPEGDDNGTPRHTLSIHWLYAMFRVFRAGRQKGCSRVSASSRQRSSGFF</sequence>